<reference evidence="2 3" key="1">
    <citation type="journal article" date="2020" name="ISME J.">
        <title>Uncovering the hidden diversity of litter-decomposition mechanisms in mushroom-forming fungi.</title>
        <authorList>
            <person name="Floudas D."/>
            <person name="Bentzer J."/>
            <person name="Ahren D."/>
            <person name="Johansson T."/>
            <person name="Persson P."/>
            <person name="Tunlid A."/>
        </authorList>
    </citation>
    <scope>NUCLEOTIDE SEQUENCE [LARGE SCALE GENOMIC DNA]</scope>
    <source>
        <strain evidence="2 3">CBS 661.87</strain>
    </source>
</reference>
<dbReference type="Proteomes" id="UP000565441">
    <property type="component" value="Unassembled WGS sequence"/>
</dbReference>
<feature type="transmembrane region" description="Helical" evidence="1">
    <location>
        <begin position="57"/>
        <end position="75"/>
    </location>
</feature>
<dbReference type="EMBL" id="JAACJP010000001">
    <property type="protein sequence ID" value="KAF5387627.1"/>
    <property type="molecule type" value="Genomic_DNA"/>
</dbReference>
<proteinExistence type="predicted"/>
<organism evidence="2 3">
    <name type="scientific">Tricholomella constricta</name>
    <dbReference type="NCBI Taxonomy" id="117010"/>
    <lineage>
        <taxon>Eukaryota</taxon>
        <taxon>Fungi</taxon>
        <taxon>Dikarya</taxon>
        <taxon>Basidiomycota</taxon>
        <taxon>Agaricomycotina</taxon>
        <taxon>Agaricomycetes</taxon>
        <taxon>Agaricomycetidae</taxon>
        <taxon>Agaricales</taxon>
        <taxon>Tricholomatineae</taxon>
        <taxon>Lyophyllaceae</taxon>
        <taxon>Tricholomella</taxon>
    </lineage>
</organism>
<gene>
    <name evidence="2" type="ORF">D9615_000578</name>
</gene>
<sequence>MKLPRAELPAFLKVQFFPPSPLPIPRSIVLFTCASMPGACALLIVSMLDLGYLSMRLNPCISVYTLLYHIGVILIGRRKRTPEAPSYFSTAIFSGYLLTVVWLVALILTIVVLASGHMPYHQVAWLRQQGLPVTVHSQRVQVFLTLYETLMVGGMTLKGHSIVHNEGPDPHDWRYAEYEKNDVESVFTK</sequence>
<accession>A0A8H5HQF2</accession>
<evidence type="ECO:0000313" key="3">
    <source>
        <dbReference type="Proteomes" id="UP000565441"/>
    </source>
</evidence>
<keyword evidence="3" id="KW-1185">Reference proteome</keyword>
<keyword evidence="1" id="KW-0472">Membrane</keyword>
<name>A0A8H5HQF2_9AGAR</name>
<keyword evidence="1" id="KW-0812">Transmembrane</keyword>
<evidence type="ECO:0000313" key="2">
    <source>
        <dbReference type="EMBL" id="KAF5387627.1"/>
    </source>
</evidence>
<protein>
    <submittedName>
        <fullName evidence="2">Uncharacterized protein</fullName>
    </submittedName>
</protein>
<feature type="transmembrane region" description="Helical" evidence="1">
    <location>
        <begin position="87"/>
        <end position="114"/>
    </location>
</feature>
<dbReference type="OrthoDB" id="3196762at2759"/>
<comment type="caution">
    <text evidence="2">The sequence shown here is derived from an EMBL/GenBank/DDBJ whole genome shotgun (WGS) entry which is preliminary data.</text>
</comment>
<dbReference type="AlphaFoldDB" id="A0A8H5HQF2"/>
<evidence type="ECO:0000256" key="1">
    <source>
        <dbReference type="SAM" id="Phobius"/>
    </source>
</evidence>
<feature type="transmembrane region" description="Helical" evidence="1">
    <location>
        <begin position="24"/>
        <end position="45"/>
    </location>
</feature>
<keyword evidence="1" id="KW-1133">Transmembrane helix</keyword>